<name>A0A1M5TNP2_9BACT</name>
<evidence type="ECO:0000313" key="9">
    <source>
        <dbReference type="Proteomes" id="UP000184139"/>
    </source>
</evidence>
<comment type="similarity">
    <text evidence="2">Belongs to the zinc-containing alcohol dehydrogenase family.</text>
</comment>
<evidence type="ECO:0000256" key="1">
    <source>
        <dbReference type="ARBA" id="ARBA00001947"/>
    </source>
</evidence>
<organism evidence="8 9">
    <name type="scientific">Desulfofustis glycolicus DSM 9705</name>
    <dbReference type="NCBI Taxonomy" id="1121409"/>
    <lineage>
        <taxon>Bacteria</taxon>
        <taxon>Pseudomonadati</taxon>
        <taxon>Thermodesulfobacteriota</taxon>
        <taxon>Desulfobulbia</taxon>
        <taxon>Desulfobulbales</taxon>
        <taxon>Desulfocapsaceae</taxon>
        <taxon>Desulfofustis</taxon>
    </lineage>
</organism>
<dbReference type="GO" id="GO:0016491">
    <property type="term" value="F:oxidoreductase activity"/>
    <property type="evidence" value="ECO:0007669"/>
    <property type="project" value="UniProtKB-KW"/>
</dbReference>
<evidence type="ECO:0000256" key="3">
    <source>
        <dbReference type="ARBA" id="ARBA00022723"/>
    </source>
</evidence>
<dbReference type="InterPro" id="IPR036291">
    <property type="entry name" value="NAD(P)-bd_dom_sf"/>
</dbReference>
<gene>
    <name evidence="8" type="ORF">SAMN02745124_00824</name>
</gene>
<dbReference type="Pfam" id="PF00107">
    <property type="entry name" value="ADH_zinc_N"/>
    <property type="match status" value="1"/>
</dbReference>
<reference evidence="8 9" key="1">
    <citation type="submission" date="2016-11" db="EMBL/GenBank/DDBJ databases">
        <authorList>
            <person name="Jaros S."/>
            <person name="Januszkiewicz K."/>
            <person name="Wedrychowicz H."/>
        </authorList>
    </citation>
    <scope>NUCLEOTIDE SEQUENCE [LARGE SCALE GENOMIC DNA]</scope>
    <source>
        <strain evidence="8 9">DSM 9705</strain>
    </source>
</reference>
<dbReference type="GO" id="GO:0046872">
    <property type="term" value="F:metal ion binding"/>
    <property type="evidence" value="ECO:0007669"/>
    <property type="project" value="UniProtKB-KW"/>
</dbReference>
<dbReference type="EMBL" id="FQXS01000003">
    <property type="protein sequence ID" value="SHH52291.1"/>
    <property type="molecule type" value="Genomic_DNA"/>
</dbReference>
<dbReference type="STRING" id="1121409.SAMN02745124_00824"/>
<dbReference type="AlphaFoldDB" id="A0A1M5TNP2"/>
<evidence type="ECO:0000259" key="7">
    <source>
        <dbReference type="Pfam" id="PF08240"/>
    </source>
</evidence>
<dbReference type="Proteomes" id="UP000184139">
    <property type="component" value="Unassembled WGS sequence"/>
</dbReference>
<keyword evidence="4" id="KW-0862">Zinc</keyword>
<evidence type="ECO:0000256" key="2">
    <source>
        <dbReference type="ARBA" id="ARBA00008072"/>
    </source>
</evidence>
<evidence type="ECO:0000256" key="4">
    <source>
        <dbReference type="ARBA" id="ARBA00022833"/>
    </source>
</evidence>
<sequence>MKAIVCDNGVHFVSDYPAPELRQGWALIRVRLAGICQTDLEVVDGYRGFRGILGHEFVGRVEQCEDQFLLGERVVGEINAACGDCSWCAAGLGRHCPQRVTMGINGLDGCMAEFCTLPIGNLHPVDAAISDRRAVLTEPLAAACEILEQVVLTGAERVVVLGDGRLGILCAWVLATVAAEVTIVGHHPEKLALAGWRGIKTVVDGAAVASGADIVIEATGRTQGLARALSLCRPRGTIVLKTTVARPGEIDLAPLVVKEITMVGSRCGRFTDALAMLSAVPELPLERLISACHSPADARQAFARAGDGRAVKVLFDFLAQ</sequence>
<comment type="cofactor">
    <cofactor evidence="1">
        <name>Zn(2+)</name>
        <dbReference type="ChEBI" id="CHEBI:29105"/>
    </cofactor>
</comment>
<protein>
    <submittedName>
        <fullName evidence="8">Alcohol dehydrogenase</fullName>
    </submittedName>
</protein>
<evidence type="ECO:0000256" key="5">
    <source>
        <dbReference type="ARBA" id="ARBA00023002"/>
    </source>
</evidence>
<feature type="domain" description="Alcohol dehydrogenase-like N-terminal" evidence="7">
    <location>
        <begin position="23"/>
        <end position="125"/>
    </location>
</feature>
<keyword evidence="3" id="KW-0479">Metal-binding</keyword>
<dbReference type="InterPro" id="IPR013149">
    <property type="entry name" value="ADH-like_C"/>
</dbReference>
<dbReference type="OrthoDB" id="5484143at2"/>
<keyword evidence="9" id="KW-1185">Reference proteome</keyword>
<dbReference type="PANTHER" id="PTHR43350">
    <property type="entry name" value="NAD-DEPENDENT ALCOHOL DEHYDROGENASE"/>
    <property type="match status" value="1"/>
</dbReference>
<dbReference type="Gene3D" id="3.90.180.10">
    <property type="entry name" value="Medium-chain alcohol dehydrogenases, catalytic domain"/>
    <property type="match status" value="1"/>
</dbReference>
<keyword evidence="5" id="KW-0560">Oxidoreductase</keyword>
<dbReference type="CDD" id="cd08242">
    <property type="entry name" value="MDR_like"/>
    <property type="match status" value="1"/>
</dbReference>
<feature type="domain" description="Alcohol dehydrogenase-like C-terminal" evidence="6">
    <location>
        <begin position="168"/>
        <end position="274"/>
    </location>
</feature>
<dbReference type="Pfam" id="PF08240">
    <property type="entry name" value="ADH_N"/>
    <property type="match status" value="1"/>
</dbReference>
<proteinExistence type="inferred from homology"/>
<accession>A0A1M5TNP2</accession>
<dbReference type="RefSeq" id="WP_073373554.1">
    <property type="nucleotide sequence ID" value="NZ_FQXS01000003.1"/>
</dbReference>
<dbReference type="SUPFAM" id="SSF51735">
    <property type="entry name" value="NAD(P)-binding Rossmann-fold domains"/>
    <property type="match status" value="1"/>
</dbReference>
<dbReference type="InterPro" id="IPR013154">
    <property type="entry name" value="ADH-like_N"/>
</dbReference>
<dbReference type="SUPFAM" id="SSF50129">
    <property type="entry name" value="GroES-like"/>
    <property type="match status" value="1"/>
</dbReference>
<evidence type="ECO:0000259" key="6">
    <source>
        <dbReference type="Pfam" id="PF00107"/>
    </source>
</evidence>
<evidence type="ECO:0000313" key="8">
    <source>
        <dbReference type="EMBL" id="SHH52291.1"/>
    </source>
</evidence>
<dbReference type="PANTHER" id="PTHR43350:SF2">
    <property type="entry name" value="GROES-LIKE ZINC-BINDING ALCOHOL DEHYDROGENASE FAMILY PROTEIN"/>
    <property type="match status" value="1"/>
</dbReference>
<dbReference type="Gene3D" id="3.40.50.720">
    <property type="entry name" value="NAD(P)-binding Rossmann-like Domain"/>
    <property type="match status" value="1"/>
</dbReference>
<dbReference type="InterPro" id="IPR011032">
    <property type="entry name" value="GroES-like_sf"/>
</dbReference>